<evidence type="ECO:0000259" key="5">
    <source>
        <dbReference type="Pfam" id="PF00675"/>
    </source>
</evidence>
<keyword evidence="3" id="KW-0645">Protease</keyword>
<dbReference type="InterPro" id="IPR050361">
    <property type="entry name" value="MPP/UQCRC_Complex"/>
</dbReference>
<protein>
    <submittedName>
        <fullName evidence="7">Putative Zn-dependent peptidase</fullName>
    </submittedName>
</protein>
<dbReference type="InterPro" id="IPR011249">
    <property type="entry name" value="Metalloenz_LuxS/M16"/>
</dbReference>
<comment type="caution">
    <text evidence="7">The sequence shown here is derived from an EMBL/GenBank/DDBJ whole genome shotgun (WGS) entry which is preliminary data.</text>
</comment>
<keyword evidence="8" id="KW-1185">Reference proteome</keyword>
<dbReference type="Proteomes" id="UP000294664">
    <property type="component" value="Unassembled WGS sequence"/>
</dbReference>
<reference evidence="7 8" key="1">
    <citation type="submission" date="2019-03" db="EMBL/GenBank/DDBJ databases">
        <title>Genomic Encyclopedia of Type Strains, Phase IV (KMG-IV): sequencing the most valuable type-strain genomes for metagenomic binning, comparative biology and taxonomic classification.</title>
        <authorList>
            <person name="Goeker M."/>
        </authorList>
    </citation>
    <scope>NUCLEOTIDE SEQUENCE [LARGE SCALE GENOMIC DNA]</scope>
    <source>
        <strain evidence="7 8">DSM 9035</strain>
    </source>
</reference>
<evidence type="ECO:0000256" key="1">
    <source>
        <dbReference type="ARBA" id="ARBA00001947"/>
    </source>
</evidence>
<dbReference type="InterPro" id="IPR011765">
    <property type="entry name" value="Pept_M16_N"/>
</dbReference>
<dbReference type="Pfam" id="PF00675">
    <property type="entry name" value="Peptidase_M16"/>
    <property type="match status" value="1"/>
</dbReference>
<dbReference type="Pfam" id="PF05193">
    <property type="entry name" value="Peptidase_M16_C"/>
    <property type="match status" value="1"/>
</dbReference>
<comment type="cofactor">
    <cofactor evidence="1">
        <name>Zn(2+)</name>
        <dbReference type="ChEBI" id="CHEBI:29105"/>
    </cofactor>
</comment>
<keyword evidence="3" id="KW-0482">Metalloprotease</keyword>
<dbReference type="EMBL" id="SMAI01000018">
    <property type="protein sequence ID" value="TCT01589.1"/>
    <property type="molecule type" value="Genomic_DNA"/>
</dbReference>
<dbReference type="GO" id="GO:0046872">
    <property type="term" value="F:metal ion binding"/>
    <property type="evidence" value="ECO:0007669"/>
    <property type="project" value="InterPro"/>
</dbReference>
<evidence type="ECO:0000256" key="4">
    <source>
        <dbReference type="RuleBase" id="RU004447"/>
    </source>
</evidence>
<name>A0A4R3LPW6_9HYPH</name>
<evidence type="ECO:0000259" key="6">
    <source>
        <dbReference type="Pfam" id="PF05193"/>
    </source>
</evidence>
<accession>A0A4R3LPW6</accession>
<feature type="domain" description="Peptidase M16 C-terminal" evidence="6">
    <location>
        <begin position="169"/>
        <end position="340"/>
    </location>
</feature>
<comment type="similarity">
    <text evidence="2 4">Belongs to the peptidase M16 family.</text>
</comment>
<dbReference type="PROSITE" id="PS00143">
    <property type="entry name" value="INSULINASE"/>
    <property type="match status" value="1"/>
</dbReference>
<dbReference type="PANTHER" id="PTHR11851">
    <property type="entry name" value="METALLOPROTEASE"/>
    <property type="match status" value="1"/>
</dbReference>
<dbReference type="AlphaFoldDB" id="A0A4R3LPW6"/>
<evidence type="ECO:0000313" key="8">
    <source>
        <dbReference type="Proteomes" id="UP000294664"/>
    </source>
</evidence>
<dbReference type="Gene3D" id="3.30.830.10">
    <property type="entry name" value="Metalloenzyme, LuxS/M16 peptidase-like"/>
    <property type="match status" value="2"/>
</dbReference>
<dbReference type="SUPFAM" id="SSF63411">
    <property type="entry name" value="LuxS/MPP-like metallohydrolase"/>
    <property type="match status" value="2"/>
</dbReference>
<evidence type="ECO:0000256" key="3">
    <source>
        <dbReference type="ARBA" id="ARBA00023049"/>
    </source>
</evidence>
<dbReference type="PANTHER" id="PTHR11851:SF49">
    <property type="entry name" value="MITOCHONDRIAL-PROCESSING PEPTIDASE SUBUNIT ALPHA"/>
    <property type="match status" value="1"/>
</dbReference>
<organism evidence="7 8">
    <name type="scientific">Aquabacter spiritensis</name>
    <dbReference type="NCBI Taxonomy" id="933073"/>
    <lineage>
        <taxon>Bacteria</taxon>
        <taxon>Pseudomonadati</taxon>
        <taxon>Pseudomonadota</taxon>
        <taxon>Alphaproteobacteria</taxon>
        <taxon>Hyphomicrobiales</taxon>
        <taxon>Xanthobacteraceae</taxon>
        <taxon>Aquabacter</taxon>
    </lineage>
</organism>
<gene>
    <name evidence="7" type="ORF">EDC64_11889</name>
</gene>
<evidence type="ECO:0000313" key="7">
    <source>
        <dbReference type="EMBL" id="TCT01589.1"/>
    </source>
</evidence>
<evidence type="ECO:0000256" key="2">
    <source>
        <dbReference type="ARBA" id="ARBA00007261"/>
    </source>
</evidence>
<dbReference type="InterPro" id="IPR001431">
    <property type="entry name" value="Pept_M16_Zn_BS"/>
</dbReference>
<dbReference type="GO" id="GO:0004222">
    <property type="term" value="F:metalloendopeptidase activity"/>
    <property type="evidence" value="ECO:0007669"/>
    <property type="project" value="InterPro"/>
</dbReference>
<sequence>MSMNVRRTRLDNGVTVISEAMPHLGTASLGIWIGAGARDEAEDEHGISHLLEHMAFKGTRRRSARRIAEEIEQVGGDINAATSVEQTSYNVRVLGEDVGLGLDILSDILTEPAFAADELAREKNVIVQEIGAVMDTPDDLVFDLFQEAAFPGQAVGRSILGTPETVRGFDRNRLGAYLGRTYRGPRMVVAAAGAVDHDQLVAEAGERLRGIAPDQKPHAPPALYAGGISLTPRDLEQVHVVLGLEGRAYGDPGYHALQVLTNLLGGGMSSRLFQEVREARGLCYSIYAFHWSYADAGLFGIYAGTDDADVAELTDVVIDQLTDTAETATHLEVARAKAQMKVGLLAALENSGARADQLARQILVFDRVIPVEEIVAKVEAVTVEDVRTAARDLVGGGRPVLAAIGPHAGLEPAARVVERLTKGAGRGRPV</sequence>
<dbReference type="InterPro" id="IPR007863">
    <property type="entry name" value="Peptidase_M16_C"/>
</dbReference>
<keyword evidence="3" id="KW-0378">Hydrolase</keyword>
<dbReference type="GO" id="GO:0006508">
    <property type="term" value="P:proteolysis"/>
    <property type="evidence" value="ECO:0007669"/>
    <property type="project" value="InterPro"/>
</dbReference>
<proteinExistence type="inferred from homology"/>
<feature type="domain" description="Peptidase M16 N-terminal" evidence="5">
    <location>
        <begin position="16"/>
        <end position="162"/>
    </location>
</feature>
<dbReference type="FunFam" id="3.30.830.10:FF:000008">
    <property type="entry name" value="Mitochondrial-processing peptidase subunit beta"/>
    <property type="match status" value="1"/>
</dbReference>